<sequence>MTRSMTAFASGSDEQDWGALTWELRSVNHRYLDVQIKLPEDLRSIENSIRNRLAERVKRGKVECVLRCRLSQRQQTDICVNEAYAAAIVKACLSISKSLHQPSEMNVIEVLKWPGVVENPQIDFTHISQAASVLFARVLDSFCEARQSEGGRLQLMLEARTAAMQPIVSRERQRRPQIAQQMREKLMRKLGELNASYDKDRFEQELVYMAQKMDIDEELDRLGSHLSEIESIFKRDEPIGRRLDFILQELNREANTLGSKSTDIETTQASVELKVLIEQMREQVQNIE</sequence>
<dbReference type="InterPro" id="IPR013527">
    <property type="entry name" value="YicC-like_N"/>
</dbReference>
<comment type="cofactor">
    <cofactor evidence="1">
        <name>a divalent metal cation</name>
        <dbReference type="ChEBI" id="CHEBI:60240"/>
    </cofactor>
</comment>
<feature type="domain" description="Endoribonuclease YicC-like N-terminal" evidence="6">
    <location>
        <begin position="3"/>
        <end position="154"/>
    </location>
</feature>
<proteinExistence type="inferred from homology"/>
<evidence type="ECO:0000256" key="4">
    <source>
        <dbReference type="ARBA" id="ARBA00022801"/>
    </source>
</evidence>
<keyword evidence="4" id="KW-0378">Hydrolase</keyword>
<dbReference type="GO" id="GO:0004521">
    <property type="term" value="F:RNA endonuclease activity"/>
    <property type="evidence" value="ECO:0007669"/>
    <property type="project" value="InterPro"/>
</dbReference>
<evidence type="ECO:0000259" key="6">
    <source>
        <dbReference type="Pfam" id="PF03755"/>
    </source>
</evidence>
<dbReference type="GO" id="GO:0016787">
    <property type="term" value="F:hydrolase activity"/>
    <property type="evidence" value="ECO:0007669"/>
    <property type="project" value="UniProtKB-KW"/>
</dbReference>
<dbReference type="AlphaFoldDB" id="A0A3B0WQF7"/>
<organism evidence="8">
    <name type="scientific">hydrothermal vent metagenome</name>
    <dbReference type="NCBI Taxonomy" id="652676"/>
    <lineage>
        <taxon>unclassified sequences</taxon>
        <taxon>metagenomes</taxon>
        <taxon>ecological metagenomes</taxon>
    </lineage>
</organism>
<dbReference type="EMBL" id="UOFG01000028">
    <property type="protein sequence ID" value="VAW58215.1"/>
    <property type="molecule type" value="Genomic_DNA"/>
</dbReference>
<gene>
    <name evidence="8" type="ORF">MNBD_GAMMA11-3356</name>
</gene>
<evidence type="ECO:0000256" key="5">
    <source>
        <dbReference type="ARBA" id="ARBA00035648"/>
    </source>
</evidence>
<dbReference type="Pfam" id="PF08340">
    <property type="entry name" value="YicC-like_C"/>
    <property type="match status" value="1"/>
</dbReference>
<dbReference type="InterPro" id="IPR013551">
    <property type="entry name" value="YicC-like_C"/>
</dbReference>
<evidence type="ECO:0000313" key="8">
    <source>
        <dbReference type="EMBL" id="VAW58215.1"/>
    </source>
</evidence>
<reference evidence="8" key="1">
    <citation type="submission" date="2018-06" db="EMBL/GenBank/DDBJ databases">
        <authorList>
            <person name="Zhirakovskaya E."/>
        </authorList>
    </citation>
    <scope>NUCLEOTIDE SEQUENCE</scope>
</reference>
<dbReference type="PANTHER" id="PTHR30636:SF3">
    <property type="entry name" value="UPF0701 PROTEIN YICC"/>
    <property type="match status" value="1"/>
</dbReference>
<keyword evidence="2" id="KW-0540">Nuclease</keyword>
<evidence type="ECO:0000256" key="2">
    <source>
        <dbReference type="ARBA" id="ARBA00022722"/>
    </source>
</evidence>
<dbReference type="InterPro" id="IPR005229">
    <property type="entry name" value="YicC/YloC-like"/>
</dbReference>
<dbReference type="PANTHER" id="PTHR30636">
    <property type="entry name" value="UPF0701 PROTEIN YICC"/>
    <property type="match status" value="1"/>
</dbReference>
<feature type="domain" description="Endoribonuclease YicC-like C-terminal" evidence="7">
    <location>
        <begin position="173"/>
        <end position="288"/>
    </location>
</feature>
<keyword evidence="3" id="KW-0255">Endonuclease</keyword>
<comment type="similarity">
    <text evidence="5">Belongs to the YicC/YloC family.</text>
</comment>
<dbReference type="Pfam" id="PF03755">
    <property type="entry name" value="YicC-like_N"/>
    <property type="match status" value="1"/>
</dbReference>
<evidence type="ECO:0000256" key="1">
    <source>
        <dbReference type="ARBA" id="ARBA00001968"/>
    </source>
</evidence>
<protein>
    <submittedName>
        <fullName evidence="8">Protein YicC</fullName>
    </submittedName>
</protein>
<accession>A0A3B0WQF7</accession>
<dbReference type="NCBIfam" id="TIGR00255">
    <property type="entry name" value="YicC/YloC family endoribonuclease"/>
    <property type="match status" value="1"/>
</dbReference>
<evidence type="ECO:0000256" key="3">
    <source>
        <dbReference type="ARBA" id="ARBA00022759"/>
    </source>
</evidence>
<evidence type="ECO:0000259" key="7">
    <source>
        <dbReference type="Pfam" id="PF08340"/>
    </source>
</evidence>
<name>A0A3B0WQF7_9ZZZZ</name>